<dbReference type="Pfam" id="PF13742">
    <property type="entry name" value="tRNA_anti_2"/>
    <property type="match status" value="1"/>
</dbReference>
<reference evidence="9 10" key="1">
    <citation type="submission" date="2020-01" db="EMBL/GenBank/DDBJ databases">
        <title>Anaeroalcalibacter tamaniensis gen. nov., sp. nov., moderately halophilic strictly anaerobic fermenter bacterium from mud volcano of Taman peninsula.</title>
        <authorList>
            <person name="Frolova A."/>
            <person name="Merkel A.Y."/>
            <person name="Slobodkin A.I."/>
        </authorList>
    </citation>
    <scope>NUCLEOTIDE SEQUENCE [LARGE SCALE GENOMIC DNA]</scope>
    <source>
        <strain evidence="9 10">F-3ap</strain>
    </source>
</reference>
<accession>A0A7X5KKY3</accession>
<evidence type="ECO:0000256" key="2">
    <source>
        <dbReference type="ARBA" id="ARBA00022722"/>
    </source>
</evidence>
<protein>
    <recommendedName>
        <fullName evidence="5">Exodeoxyribonuclease 7 large subunit</fullName>
        <ecNumber evidence="5">3.1.11.6</ecNumber>
    </recommendedName>
    <alternativeName>
        <fullName evidence="5">Exodeoxyribonuclease VII large subunit</fullName>
        <shortName evidence="5">Exonuclease VII large subunit</shortName>
    </alternativeName>
</protein>
<comment type="subcellular location">
    <subcellularLocation>
        <location evidence="5 6">Cytoplasm</location>
    </subcellularLocation>
</comment>
<dbReference type="HAMAP" id="MF_00378">
    <property type="entry name" value="Exonuc_7_L"/>
    <property type="match status" value="1"/>
</dbReference>
<keyword evidence="4 5" id="KW-0269">Exonuclease</keyword>
<dbReference type="InterPro" id="IPR020579">
    <property type="entry name" value="Exonuc_VII_lsu_C"/>
</dbReference>
<keyword evidence="10" id="KW-1185">Reference proteome</keyword>
<evidence type="ECO:0000259" key="7">
    <source>
        <dbReference type="Pfam" id="PF02601"/>
    </source>
</evidence>
<organism evidence="9 10">
    <name type="scientific">Anaerotalea alkaliphila</name>
    <dbReference type="NCBI Taxonomy" id="2662126"/>
    <lineage>
        <taxon>Bacteria</taxon>
        <taxon>Bacillati</taxon>
        <taxon>Bacillota</taxon>
        <taxon>Clostridia</taxon>
        <taxon>Eubacteriales</taxon>
        <taxon>Anaerotalea</taxon>
    </lineage>
</organism>
<name>A0A7X5KKY3_9FIRM</name>
<gene>
    <name evidence="5 9" type="primary">xseA</name>
    <name evidence="9" type="ORF">GXN74_00660</name>
</gene>
<dbReference type="PANTHER" id="PTHR30008:SF0">
    <property type="entry name" value="EXODEOXYRIBONUCLEASE 7 LARGE SUBUNIT"/>
    <property type="match status" value="1"/>
</dbReference>
<dbReference type="InterPro" id="IPR025824">
    <property type="entry name" value="OB-fold_nuc-bd_dom"/>
</dbReference>
<dbReference type="RefSeq" id="WP_162368980.1">
    <property type="nucleotide sequence ID" value="NZ_JAAEEH010000001.1"/>
</dbReference>
<evidence type="ECO:0000256" key="5">
    <source>
        <dbReference type="HAMAP-Rule" id="MF_00378"/>
    </source>
</evidence>
<dbReference type="Pfam" id="PF02601">
    <property type="entry name" value="Exonuc_VII_L"/>
    <property type="match status" value="1"/>
</dbReference>
<comment type="subunit">
    <text evidence="5">Heterooligomer composed of large and small subunits.</text>
</comment>
<comment type="catalytic activity">
    <reaction evidence="5 6">
        <text>Exonucleolytic cleavage in either 5'- to 3'- or 3'- to 5'-direction to yield nucleoside 5'-phosphates.</text>
        <dbReference type="EC" id="3.1.11.6"/>
    </reaction>
</comment>
<dbReference type="EMBL" id="JAAEEH010000001">
    <property type="protein sequence ID" value="NDL66256.1"/>
    <property type="molecule type" value="Genomic_DNA"/>
</dbReference>
<dbReference type="GO" id="GO:0003676">
    <property type="term" value="F:nucleic acid binding"/>
    <property type="evidence" value="ECO:0007669"/>
    <property type="project" value="InterPro"/>
</dbReference>
<sequence>MEQGILTVTEASGYIRSLFERDALLSNLWVSGEISNYKRHSSGHSYFTLKDQGAQLSCVLFRSYGERLGFPLADGMKVVAKGAVTVYEKSGQYQLYVRDVVEAGIGRLYQRYEQLKKDLEARGCFAQEHKKALPLFPKTIGIVTSETGAVIQDIQQVARRRNPYVRLVLYPAAVQGAQAAEQIVRGIRYFDSRRDVEAVIVGRGGGSLEDLWPFNEETVAMAIHHASKPIVSAVGHETDFTIADFVADFRAPTPSAAAEVLVYPWGDFQRRMGEYRYRLDQAAARKLTMEHNRLGMLESGLERHNPRKVLEQRLQRSMDMEIRLEAAVRRAFEMKAQRLALLREQLEGMSPMRRMGNGFAFLTDGSGRRIQGTGQIRTGQEVRAHLQDGWLKMRVEEVNRNLPERGDKDA</sequence>
<evidence type="ECO:0000256" key="3">
    <source>
        <dbReference type="ARBA" id="ARBA00022801"/>
    </source>
</evidence>
<comment type="function">
    <text evidence="5">Bidirectionally degrades single-stranded DNA into large acid-insoluble oligonucleotides, which are then degraded further into small acid-soluble oligonucleotides.</text>
</comment>
<dbReference type="InterPro" id="IPR003753">
    <property type="entry name" value="Exonuc_VII_L"/>
</dbReference>
<evidence type="ECO:0000259" key="8">
    <source>
        <dbReference type="Pfam" id="PF13742"/>
    </source>
</evidence>
<dbReference type="EC" id="3.1.11.6" evidence="5"/>
<dbReference type="Proteomes" id="UP000461585">
    <property type="component" value="Unassembled WGS sequence"/>
</dbReference>
<dbReference type="GO" id="GO:0008855">
    <property type="term" value="F:exodeoxyribonuclease VII activity"/>
    <property type="evidence" value="ECO:0007669"/>
    <property type="project" value="UniProtKB-UniRule"/>
</dbReference>
<feature type="domain" description="Exonuclease VII large subunit C-terminal" evidence="7">
    <location>
        <begin position="125"/>
        <end position="330"/>
    </location>
</feature>
<dbReference type="NCBIfam" id="TIGR00237">
    <property type="entry name" value="xseA"/>
    <property type="match status" value="1"/>
</dbReference>
<evidence type="ECO:0000313" key="9">
    <source>
        <dbReference type="EMBL" id="NDL66256.1"/>
    </source>
</evidence>
<dbReference type="GO" id="GO:0006308">
    <property type="term" value="P:DNA catabolic process"/>
    <property type="evidence" value="ECO:0007669"/>
    <property type="project" value="UniProtKB-UniRule"/>
</dbReference>
<proteinExistence type="inferred from homology"/>
<comment type="similarity">
    <text evidence="5 6">Belongs to the XseA family.</text>
</comment>
<keyword evidence="1 5" id="KW-0963">Cytoplasm</keyword>
<feature type="domain" description="OB-fold nucleic acid binding" evidence="8">
    <location>
        <begin position="6"/>
        <end position="100"/>
    </location>
</feature>
<evidence type="ECO:0000256" key="1">
    <source>
        <dbReference type="ARBA" id="ARBA00022490"/>
    </source>
</evidence>
<dbReference type="GO" id="GO:0005737">
    <property type="term" value="C:cytoplasm"/>
    <property type="evidence" value="ECO:0007669"/>
    <property type="project" value="UniProtKB-SubCell"/>
</dbReference>
<dbReference type="PANTHER" id="PTHR30008">
    <property type="entry name" value="EXODEOXYRIBONUCLEASE 7 LARGE SUBUNIT"/>
    <property type="match status" value="1"/>
</dbReference>
<comment type="caution">
    <text evidence="9">The sequence shown here is derived from an EMBL/GenBank/DDBJ whole genome shotgun (WGS) entry which is preliminary data.</text>
</comment>
<evidence type="ECO:0000256" key="6">
    <source>
        <dbReference type="RuleBase" id="RU004355"/>
    </source>
</evidence>
<dbReference type="AlphaFoldDB" id="A0A7X5KKY3"/>
<keyword evidence="2 5" id="KW-0540">Nuclease</keyword>
<dbReference type="CDD" id="cd04489">
    <property type="entry name" value="ExoVII_LU_OBF"/>
    <property type="match status" value="1"/>
</dbReference>
<keyword evidence="3 5" id="KW-0378">Hydrolase</keyword>
<evidence type="ECO:0000313" key="10">
    <source>
        <dbReference type="Proteomes" id="UP000461585"/>
    </source>
</evidence>
<evidence type="ECO:0000256" key="4">
    <source>
        <dbReference type="ARBA" id="ARBA00022839"/>
    </source>
</evidence>
<dbReference type="GO" id="GO:0009318">
    <property type="term" value="C:exodeoxyribonuclease VII complex"/>
    <property type="evidence" value="ECO:0007669"/>
    <property type="project" value="UniProtKB-UniRule"/>
</dbReference>